<name>A0A378PZ09_MORBO</name>
<dbReference type="EMBL" id="UGPZ01000003">
    <property type="protein sequence ID" value="STY93731.1"/>
    <property type="molecule type" value="Genomic_DNA"/>
</dbReference>
<evidence type="ECO:0000313" key="6">
    <source>
        <dbReference type="Proteomes" id="UP000254133"/>
    </source>
</evidence>
<feature type="transmembrane region" description="Helical" evidence="2">
    <location>
        <begin position="69"/>
        <end position="91"/>
    </location>
</feature>
<gene>
    <name evidence="3" type="ORF">NCTC9426_02439</name>
    <name evidence="4" type="ORF">NCTC9426_02451</name>
    <name evidence="5" type="ORF">NCTC9426_02463</name>
</gene>
<dbReference type="EMBL" id="UGPZ01000003">
    <property type="protein sequence ID" value="STY93719.1"/>
    <property type="molecule type" value="Genomic_DNA"/>
</dbReference>
<evidence type="ECO:0000313" key="5">
    <source>
        <dbReference type="EMBL" id="STY93731.1"/>
    </source>
</evidence>
<dbReference type="RefSeq" id="WP_079325741.1">
    <property type="nucleotide sequence ID" value="NZ_UGPZ01000003.1"/>
</dbReference>
<evidence type="ECO:0000256" key="1">
    <source>
        <dbReference type="SAM" id="Coils"/>
    </source>
</evidence>
<keyword evidence="1" id="KW-0175">Coiled coil</keyword>
<keyword evidence="2" id="KW-0472">Membrane</keyword>
<evidence type="ECO:0000256" key="2">
    <source>
        <dbReference type="SAM" id="Phobius"/>
    </source>
</evidence>
<accession>A0A378PZ09</accession>
<keyword evidence="2" id="KW-1133">Transmembrane helix</keyword>
<proteinExistence type="predicted"/>
<dbReference type="AlphaFoldDB" id="A0A378PZ09"/>
<keyword evidence="2" id="KW-0812">Transmembrane</keyword>
<reference evidence="4 6" key="1">
    <citation type="submission" date="2018-06" db="EMBL/GenBank/DDBJ databases">
        <authorList>
            <consortium name="Pathogen Informatics"/>
            <person name="Doyle S."/>
        </authorList>
    </citation>
    <scope>NUCLEOTIDE SEQUENCE [LARGE SCALE GENOMIC DNA]</scope>
    <source>
        <strain evidence="4 6">NCTC9426</strain>
    </source>
</reference>
<evidence type="ECO:0000313" key="3">
    <source>
        <dbReference type="EMBL" id="STY93707.1"/>
    </source>
</evidence>
<sequence length="103" mass="11835">MTAEQNADIFKDTEVHVLNDSEIAQLEQELKQAKESTMTVQEKNEQALQQMQTQAETEIQQGLGKITGLYWQGAFIIIFLMFVTTISKILIKKFIKKLKTTQK</sequence>
<evidence type="ECO:0000313" key="4">
    <source>
        <dbReference type="EMBL" id="STY93719.1"/>
    </source>
</evidence>
<dbReference type="EMBL" id="UGPZ01000003">
    <property type="protein sequence ID" value="STY93707.1"/>
    <property type="molecule type" value="Genomic_DNA"/>
</dbReference>
<protein>
    <submittedName>
        <fullName evidence="4">Uncharacterized protein</fullName>
    </submittedName>
</protein>
<dbReference type="Proteomes" id="UP000254133">
    <property type="component" value="Unassembled WGS sequence"/>
</dbReference>
<feature type="coiled-coil region" evidence="1">
    <location>
        <begin position="16"/>
        <end position="50"/>
    </location>
</feature>
<organism evidence="4 6">
    <name type="scientific">Moraxella bovis</name>
    <dbReference type="NCBI Taxonomy" id="476"/>
    <lineage>
        <taxon>Bacteria</taxon>
        <taxon>Pseudomonadati</taxon>
        <taxon>Pseudomonadota</taxon>
        <taxon>Gammaproteobacteria</taxon>
        <taxon>Moraxellales</taxon>
        <taxon>Moraxellaceae</taxon>
        <taxon>Moraxella</taxon>
    </lineage>
</organism>